<keyword evidence="2" id="KW-0611">Plant defense</keyword>
<evidence type="ECO:0000259" key="3">
    <source>
        <dbReference type="Pfam" id="PF00931"/>
    </source>
</evidence>
<sequence>MEGSNVGLEEEIGTIFSLVLVHAFLKELRGVQLQSVTEKAWCIPAKEIIDETEQAIKNFNRRTGNRLKWFPGFGKWIEMHILKKKMKHISAAFFDLLNRMDNYGFKFISRSDASRSHRRPLQQQQQKQQLKQLRHQVQQHQQQPLPIHNADDTVISTDIRLELQSVPQTWEKVHSAVPLLCNELDSLYKIFKEAGAAEADLYNSRNVVCLEHIKNIAQIAANSIKAQRETPLRSIDEDIEQNPLLEDIEQIKMATVLFQRSIRLLHVEQRKEYSISVVGLEEDINEVVSKLIETSVNNENASTVYIVGMKGIGKTTLAKEIYYHRNIENHFAIRAWIGVPREGINKAKVLLTRRGDLNETVISLRRMGDKLREISPCLLVVDKITIQDCGLHEERSSILHQLRLRTKEESWELFKQMVTLQPELEEAVVILAEKVVGRCGGLPLAILSFGYLMLGKDLNEMELARALERTNQGNNQTPWIENKENNHGDLITEDNTGLSDCHLSYLRLFPRDFEIPTRRLITLWVAEGLVSSGGEADRNDTPDYAAEKSLQELIDRNMIQLVERKPNGKAKTCRLPNSLRELFLRDNGQTTARGWSLRTATSLDQRFGYHFDEDNKSLSQVHDFDTNYANNVLRPRKHPLFILFFDIEEGNRPGEDIGYFLRRKIAERNFRKLKVLDLDRVFKPQLPNSIGDLIELRYLGLRSTHLQDIPSTIGNLVNLQTLDLKHTNLLTLPKTIWKLQKLRHLNKPQNLYWVLCQRLSIYQVVHLFGKLENLSAFPESLSDLTLSACGLGIDAIPVLENLPKLRSLCFYTGSFIEVRMVCPARGFPQLLVLKMWRLEALQEWEVEEQALQNLMELDIRHCKLLEVPTWLNHIKTLQKLKLKGLREKLGNTHQATTTLFSHPWLPLCSPSRLASH</sequence>
<reference evidence="6" key="1">
    <citation type="journal article" date="2023" name="Science">
        <title>Elucidation of the pathway for biosynthesis of saponin adjuvants from the soapbark tree.</title>
        <authorList>
            <person name="Reed J."/>
            <person name="Orme A."/>
            <person name="El-Demerdash A."/>
            <person name="Owen C."/>
            <person name="Martin L.B.B."/>
            <person name="Misra R.C."/>
            <person name="Kikuchi S."/>
            <person name="Rejzek M."/>
            <person name="Martin A.C."/>
            <person name="Harkess A."/>
            <person name="Leebens-Mack J."/>
            <person name="Louveau T."/>
            <person name="Stephenson M.J."/>
            <person name="Osbourn A."/>
        </authorList>
    </citation>
    <scope>NUCLEOTIDE SEQUENCE</scope>
    <source>
        <strain evidence="6">S10</strain>
    </source>
</reference>
<dbReference type="Gene3D" id="3.80.10.10">
    <property type="entry name" value="Ribonuclease Inhibitor"/>
    <property type="match status" value="1"/>
</dbReference>
<dbReference type="Gene3D" id="3.40.50.300">
    <property type="entry name" value="P-loop containing nucleotide triphosphate hydrolases"/>
    <property type="match status" value="1"/>
</dbReference>
<evidence type="ECO:0000313" key="7">
    <source>
        <dbReference type="Proteomes" id="UP001163823"/>
    </source>
</evidence>
<dbReference type="InterPro" id="IPR044974">
    <property type="entry name" value="Disease_R_plants"/>
</dbReference>
<comment type="caution">
    <text evidence="6">The sequence shown here is derived from an EMBL/GenBank/DDBJ whole genome shotgun (WGS) entry which is preliminary data.</text>
</comment>
<dbReference type="Gene3D" id="1.10.8.430">
    <property type="entry name" value="Helical domain of apoptotic protease-activating factors"/>
    <property type="match status" value="1"/>
</dbReference>
<accession>A0AAD7LS24</accession>
<dbReference type="Proteomes" id="UP001163823">
    <property type="component" value="Chromosome 7"/>
</dbReference>
<dbReference type="Pfam" id="PF23559">
    <property type="entry name" value="WHD_DRP"/>
    <property type="match status" value="1"/>
</dbReference>
<evidence type="ECO:0000259" key="4">
    <source>
        <dbReference type="Pfam" id="PF23559"/>
    </source>
</evidence>
<dbReference type="Pfam" id="PF23598">
    <property type="entry name" value="LRR_14"/>
    <property type="match status" value="1"/>
</dbReference>
<dbReference type="InterPro" id="IPR055414">
    <property type="entry name" value="LRR_R13L4/SHOC2-like"/>
</dbReference>
<evidence type="ECO:0000256" key="1">
    <source>
        <dbReference type="ARBA" id="ARBA00022737"/>
    </source>
</evidence>
<dbReference type="PRINTS" id="PR00364">
    <property type="entry name" value="DISEASERSIST"/>
</dbReference>
<dbReference type="SUPFAM" id="SSF52540">
    <property type="entry name" value="P-loop containing nucleoside triphosphate hydrolases"/>
    <property type="match status" value="1"/>
</dbReference>
<dbReference type="SUPFAM" id="SSF52058">
    <property type="entry name" value="L domain-like"/>
    <property type="match status" value="1"/>
</dbReference>
<keyword evidence="1" id="KW-0677">Repeat</keyword>
<dbReference type="PANTHER" id="PTHR23155">
    <property type="entry name" value="DISEASE RESISTANCE PROTEIN RP"/>
    <property type="match status" value="1"/>
</dbReference>
<dbReference type="PANTHER" id="PTHR23155:SF955">
    <property type="entry name" value="AAA+ ATPASE DOMAIN-CONTAINING PROTEIN"/>
    <property type="match status" value="1"/>
</dbReference>
<dbReference type="Pfam" id="PF00931">
    <property type="entry name" value="NB-ARC"/>
    <property type="match status" value="1"/>
</dbReference>
<dbReference type="KEGG" id="qsa:O6P43_018397"/>
<proteinExistence type="predicted"/>
<organism evidence="6 7">
    <name type="scientific">Quillaja saponaria</name>
    <name type="common">Soap bark tree</name>
    <dbReference type="NCBI Taxonomy" id="32244"/>
    <lineage>
        <taxon>Eukaryota</taxon>
        <taxon>Viridiplantae</taxon>
        <taxon>Streptophyta</taxon>
        <taxon>Embryophyta</taxon>
        <taxon>Tracheophyta</taxon>
        <taxon>Spermatophyta</taxon>
        <taxon>Magnoliopsida</taxon>
        <taxon>eudicotyledons</taxon>
        <taxon>Gunneridae</taxon>
        <taxon>Pentapetalae</taxon>
        <taxon>rosids</taxon>
        <taxon>fabids</taxon>
        <taxon>Fabales</taxon>
        <taxon>Quillajaceae</taxon>
        <taxon>Quillaja</taxon>
    </lineage>
</organism>
<dbReference type="Gene3D" id="1.10.10.10">
    <property type="entry name" value="Winged helix-like DNA-binding domain superfamily/Winged helix DNA-binding domain"/>
    <property type="match status" value="1"/>
</dbReference>
<dbReference type="GO" id="GO:0098542">
    <property type="term" value="P:defense response to other organism"/>
    <property type="evidence" value="ECO:0007669"/>
    <property type="project" value="TreeGrafter"/>
</dbReference>
<protein>
    <submittedName>
        <fullName evidence="6">Disease resistance protein</fullName>
    </submittedName>
</protein>
<evidence type="ECO:0000313" key="6">
    <source>
        <dbReference type="EMBL" id="KAJ7963279.1"/>
    </source>
</evidence>
<dbReference type="AlphaFoldDB" id="A0AAD7LS24"/>
<feature type="domain" description="NB-ARC" evidence="3">
    <location>
        <begin position="283"/>
        <end position="342"/>
    </location>
</feature>
<feature type="domain" description="Disease resistance protein winged helix" evidence="4">
    <location>
        <begin position="508"/>
        <end position="582"/>
    </location>
</feature>
<dbReference type="GO" id="GO:0043531">
    <property type="term" value="F:ADP binding"/>
    <property type="evidence" value="ECO:0007669"/>
    <property type="project" value="InterPro"/>
</dbReference>
<dbReference type="InterPro" id="IPR042197">
    <property type="entry name" value="Apaf_helical"/>
</dbReference>
<gene>
    <name evidence="6" type="ORF">O6P43_018397</name>
</gene>
<keyword evidence="7" id="KW-1185">Reference proteome</keyword>
<dbReference type="InterPro" id="IPR027417">
    <property type="entry name" value="P-loop_NTPase"/>
</dbReference>
<dbReference type="InterPro" id="IPR036388">
    <property type="entry name" value="WH-like_DNA-bd_sf"/>
</dbReference>
<evidence type="ECO:0000259" key="5">
    <source>
        <dbReference type="Pfam" id="PF23598"/>
    </source>
</evidence>
<dbReference type="EMBL" id="JARAOO010000007">
    <property type="protein sequence ID" value="KAJ7963279.1"/>
    <property type="molecule type" value="Genomic_DNA"/>
</dbReference>
<dbReference type="InterPro" id="IPR032675">
    <property type="entry name" value="LRR_dom_sf"/>
</dbReference>
<feature type="domain" description="Disease resistance R13L4/SHOC-2-like LRR" evidence="5">
    <location>
        <begin position="668"/>
        <end position="882"/>
    </location>
</feature>
<evidence type="ECO:0000256" key="2">
    <source>
        <dbReference type="ARBA" id="ARBA00022821"/>
    </source>
</evidence>
<dbReference type="InterPro" id="IPR002182">
    <property type="entry name" value="NB-ARC"/>
</dbReference>
<dbReference type="InterPro" id="IPR058922">
    <property type="entry name" value="WHD_DRP"/>
</dbReference>
<name>A0AAD7LS24_QUISA</name>